<proteinExistence type="inferred from homology"/>
<dbReference type="GO" id="GO:0009166">
    <property type="term" value="P:nucleotide catabolic process"/>
    <property type="evidence" value="ECO:0007669"/>
    <property type="project" value="InterPro"/>
</dbReference>
<dbReference type="InterPro" id="IPR000845">
    <property type="entry name" value="Nucleoside_phosphorylase_d"/>
</dbReference>
<comment type="pathway">
    <text evidence="2 10">Pyrimidine metabolism; UMP biosynthesis via salvage pathway; uracil from uridine (phosphorylase route): step 1/1.</text>
</comment>
<sequence length="254" mass="26514">MQDQQVFHLGLSEADISGATLAIIPGDPARVSRIAQLLDNPEELASTREFHSMLGFIDGKPVVVCSTGIGGPSTSIAVEELAQLGVRQFLRVGTTGAIQPDIAVGDLIVTTASVRLDGASSHFAPLAYPAAADFFATQALLSSASAKGYTTHVGISASSDTFYPGQERYDTYTGRVIDAFAGSLKQWQALGVLNYEMESATLFTQCAASGLKAGMVAGVIVNRTEQETPSAELMAATEQKAVNTVLAAAAQLLD</sequence>
<dbReference type="Proteomes" id="UP000295565">
    <property type="component" value="Unassembled WGS sequence"/>
</dbReference>
<dbReference type="OrthoDB" id="5296640at2"/>
<dbReference type="Gene3D" id="3.40.50.1580">
    <property type="entry name" value="Nucleoside phosphorylase domain"/>
    <property type="match status" value="1"/>
</dbReference>
<reference evidence="12 13" key="1">
    <citation type="submission" date="2019-03" db="EMBL/GenBank/DDBJ databases">
        <title>Genomic Encyclopedia of Type Strains, Phase IV (KMG-IV): sequencing the most valuable type-strain genomes for metagenomic binning, comparative biology and taxonomic classification.</title>
        <authorList>
            <person name="Goeker M."/>
        </authorList>
    </citation>
    <scope>NUCLEOTIDE SEQUENCE [LARGE SCALE GENOMIC DNA]</scope>
    <source>
        <strain evidence="12 13">DSM 18577</strain>
    </source>
</reference>
<dbReference type="NCBIfam" id="TIGR01718">
    <property type="entry name" value="Uridine-psphlse"/>
    <property type="match status" value="1"/>
</dbReference>
<dbReference type="NCBIfam" id="NF008383">
    <property type="entry name" value="PRK11178.1"/>
    <property type="match status" value="1"/>
</dbReference>
<evidence type="ECO:0000256" key="6">
    <source>
        <dbReference type="ARBA" id="ARBA00022490"/>
    </source>
</evidence>
<dbReference type="Pfam" id="PF01048">
    <property type="entry name" value="PNP_UDP_1"/>
    <property type="match status" value="1"/>
</dbReference>
<dbReference type="PANTHER" id="PTHR43691:SF11">
    <property type="entry name" value="FI09636P-RELATED"/>
    <property type="match status" value="1"/>
</dbReference>
<gene>
    <name evidence="12" type="ORF">EV690_1290</name>
</gene>
<dbReference type="EC" id="2.4.2.3" evidence="4 10"/>
<dbReference type="InterPro" id="IPR018016">
    <property type="entry name" value="Nucleoside_phosphorylase_CS"/>
</dbReference>
<evidence type="ECO:0000313" key="12">
    <source>
        <dbReference type="EMBL" id="TCK59122.1"/>
    </source>
</evidence>
<evidence type="ECO:0000259" key="11">
    <source>
        <dbReference type="Pfam" id="PF01048"/>
    </source>
</evidence>
<evidence type="ECO:0000256" key="8">
    <source>
        <dbReference type="ARBA" id="ARBA00022679"/>
    </source>
</evidence>
<dbReference type="GO" id="GO:0004850">
    <property type="term" value="F:uridine phosphorylase activity"/>
    <property type="evidence" value="ECO:0007669"/>
    <property type="project" value="UniProtKB-EC"/>
</dbReference>
<keyword evidence="7 10" id="KW-0328">Glycosyltransferase</keyword>
<dbReference type="SUPFAM" id="SSF53167">
    <property type="entry name" value="Purine and uridine phosphorylases"/>
    <property type="match status" value="1"/>
</dbReference>
<keyword evidence="8 10" id="KW-0808">Transferase</keyword>
<dbReference type="InterPro" id="IPR035994">
    <property type="entry name" value="Nucleoside_phosphorylase_sf"/>
</dbReference>
<comment type="caution">
    <text evidence="12">The sequence shown here is derived from an EMBL/GenBank/DDBJ whole genome shotgun (WGS) entry which is preliminary data.</text>
</comment>
<protein>
    <recommendedName>
        <fullName evidence="5 10">Uridine phosphorylase</fullName>
        <ecNumber evidence="4 10">2.4.2.3</ecNumber>
    </recommendedName>
</protein>
<dbReference type="RefSeq" id="WP_131912103.1">
    <property type="nucleotide sequence ID" value="NZ_OU594967.1"/>
</dbReference>
<accession>A0A4R1K4R5</accession>
<dbReference type="GO" id="GO:0009164">
    <property type="term" value="P:nucleoside catabolic process"/>
    <property type="evidence" value="ECO:0007669"/>
    <property type="project" value="UniProtKB-ARBA"/>
</dbReference>
<name>A0A4R1K4R5_9GAMM</name>
<evidence type="ECO:0000256" key="10">
    <source>
        <dbReference type="RuleBase" id="RU361131"/>
    </source>
</evidence>
<comment type="catalytic activity">
    <reaction evidence="9 10">
        <text>uridine + phosphate = alpha-D-ribose 1-phosphate + uracil</text>
        <dbReference type="Rhea" id="RHEA:24388"/>
        <dbReference type="ChEBI" id="CHEBI:16704"/>
        <dbReference type="ChEBI" id="CHEBI:17568"/>
        <dbReference type="ChEBI" id="CHEBI:43474"/>
        <dbReference type="ChEBI" id="CHEBI:57720"/>
        <dbReference type="EC" id="2.4.2.3"/>
    </reaction>
</comment>
<dbReference type="CDD" id="cd17767">
    <property type="entry name" value="UP_EcUdp-like"/>
    <property type="match status" value="1"/>
</dbReference>
<evidence type="ECO:0000256" key="7">
    <source>
        <dbReference type="ARBA" id="ARBA00022676"/>
    </source>
</evidence>
<feature type="domain" description="Nucleoside phosphorylase" evidence="11">
    <location>
        <begin position="20"/>
        <end position="252"/>
    </location>
</feature>
<evidence type="ECO:0000256" key="3">
    <source>
        <dbReference type="ARBA" id="ARBA00010456"/>
    </source>
</evidence>
<evidence type="ECO:0000256" key="2">
    <source>
        <dbReference type="ARBA" id="ARBA00004825"/>
    </source>
</evidence>
<dbReference type="UniPathway" id="UPA00574">
    <property type="reaction ID" value="UER00633"/>
</dbReference>
<evidence type="ECO:0000256" key="9">
    <source>
        <dbReference type="ARBA" id="ARBA00048447"/>
    </source>
</evidence>
<comment type="subcellular location">
    <subcellularLocation>
        <location evidence="1">Cytoplasm</location>
    </subcellularLocation>
</comment>
<dbReference type="GO" id="GO:0005829">
    <property type="term" value="C:cytosol"/>
    <property type="evidence" value="ECO:0007669"/>
    <property type="project" value="TreeGrafter"/>
</dbReference>
<evidence type="ECO:0000256" key="5">
    <source>
        <dbReference type="ARBA" id="ARBA00021980"/>
    </source>
</evidence>
<keyword evidence="6" id="KW-0963">Cytoplasm</keyword>
<comment type="similarity">
    <text evidence="3 10">Belongs to the PNP/UDP phosphorylase family.</text>
</comment>
<evidence type="ECO:0000313" key="13">
    <source>
        <dbReference type="Proteomes" id="UP000295565"/>
    </source>
</evidence>
<evidence type="ECO:0000256" key="4">
    <source>
        <dbReference type="ARBA" id="ARBA00011888"/>
    </source>
</evidence>
<dbReference type="AlphaFoldDB" id="A0A4R1K4R5"/>
<dbReference type="EMBL" id="SMGD01000011">
    <property type="protein sequence ID" value="TCK59122.1"/>
    <property type="molecule type" value="Genomic_DNA"/>
</dbReference>
<dbReference type="GO" id="GO:0044206">
    <property type="term" value="P:UMP salvage"/>
    <property type="evidence" value="ECO:0007669"/>
    <property type="project" value="UniProtKB-UniPathway"/>
</dbReference>
<dbReference type="PROSITE" id="PS01232">
    <property type="entry name" value="PNP_UDP_1"/>
    <property type="match status" value="1"/>
</dbReference>
<keyword evidence="13" id="KW-1185">Reference proteome</keyword>
<evidence type="ECO:0000256" key="1">
    <source>
        <dbReference type="ARBA" id="ARBA00004496"/>
    </source>
</evidence>
<organism evidence="12 13">
    <name type="scientific">Celerinatantimonas diazotrophica</name>
    <dbReference type="NCBI Taxonomy" id="412034"/>
    <lineage>
        <taxon>Bacteria</taxon>
        <taxon>Pseudomonadati</taxon>
        <taxon>Pseudomonadota</taxon>
        <taxon>Gammaproteobacteria</taxon>
        <taxon>Celerinatantimonadaceae</taxon>
        <taxon>Celerinatantimonas</taxon>
    </lineage>
</organism>
<dbReference type="PANTHER" id="PTHR43691">
    <property type="entry name" value="URIDINE PHOSPHORYLASE"/>
    <property type="match status" value="1"/>
</dbReference>
<dbReference type="InterPro" id="IPR010058">
    <property type="entry name" value="Uridine_phosphorylase"/>
</dbReference>
<comment type="function">
    <text evidence="10">Catalyzes the reversible phosphorylytic cleavage of uridine to uracil and ribose-1-phosphate.</text>
</comment>